<feature type="compositionally biased region" description="Low complexity" evidence="10">
    <location>
        <begin position="266"/>
        <end position="290"/>
    </location>
</feature>
<evidence type="ECO:0000256" key="4">
    <source>
        <dbReference type="ARBA" id="ARBA00022801"/>
    </source>
</evidence>
<evidence type="ECO:0000256" key="9">
    <source>
        <dbReference type="PROSITE-ProRule" id="PRU10069"/>
    </source>
</evidence>
<evidence type="ECO:0000256" key="10">
    <source>
        <dbReference type="SAM" id="MobiDB-lite"/>
    </source>
</evidence>
<feature type="compositionally biased region" description="Pro residues" evidence="10">
    <location>
        <begin position="353"/>
        <end position="375"/>
    </location>
</feature>
<dbReference type="CDD" id="cd22278">
    <property type="entry name" value="DPBB_GH45_endoglucanase"/>
    <property type="match status" value="1"/>
</dbReference>
<dbReference type="InterPro" id="IPR007112">
    <property type="entry name" value="Expansin/allergen_DPBB_dom"/>
</dbReference>
<organism evidence="13 14">
    <name type="scientific">Chaetoceros tenuissimus</name>
    <dbReference type="NCBI Taxonomy" id="426638"/>
    <lineage>
        <taxon>Eukaryota</taxon>
        <taxon>Sar</taxon>
        <taxon>Stramenopiles</taxon>
        <taxon>Ochrophyta</taxon>
        <taxon>Bacillariophyta</taxon>
        <taxon>Coscinodiscophyceae</taxon>
        <taxon>Chaetocerotophycidae</taxon>
        <taxon>Chaetocerotales</taxon>
        <taxon>Chaetocerotaceae</taxon>
        <taxon>Chaetoceros</taxon>
    </lineage>
</organism>
<feature type="compositionally biased region" description="Pro residues" evidence="10">
    <location>
        <begin position="673"/>
        <end position="693"/>
    </location>
</feature>
<evidence type="ECO:0000256" key="8">
    <source>
        <dbReference type="ARBA" id="ARBA00023326"/>
    </source>
</evidence>
<comment type="caution">
    <text evidence="13">The sequence shown here is derived from an EMBL/GenBank/DDBJ whole genome shotgun (WGS) entry which is preliminary data.</text>
</comment>
<dbReference type="PROSITE" id="PS50842">
    <property type="entry name" value="EXPANSIN_EG45"/>
    <property type="match status" value="1"/>
</dbReference>
<keyword evidence="14" id="KW-1185">Reference proteome</keyword>
<comment type="similarity">
    <text evidence="2">Belongs to the glycosyl hydrolase 45 (cellulase K) family.</text>
</comment>
<dbReference type="Gene3D" id="2.40.40.10">
    <property type="entry name" value="RlpA-like domain"/>
    <property type="match status" value="1"/>
</dbReference>
<dbReference type="PANTHER" id="PTHR13361:SF1">
    <property type="entry name" value="WW DOMAIN-BINDING PROTEIN 11"/>
    <property type="match status" value="1"/>
</dbReference>
<evidence type="ECO:0000313" key="14">
    <source>
        <dbReference type="Proteomes" id="UP001054902"/>
    </source>
</evidence>
<dbReference type="EC" id="3.2.1.4" evidence="3 9"/>
<dbReference type="SUPFAM" id="SSF50685">
    <property type="entry name" value="Barwin-like endoglucanases"/>
    <property type="match status" value="1"/>
</dbReference>
<gene>
    <name evidence="13" type="ORF">CTEN210_14024</name>
</gene>
<proteinExistence type="inferred from homology"/>
<feature type="region of interest" description="Disordered" evidence="10">
    <location>
        <begin position="260"/>
        <end position="304"/>
    </location>
</feature>
<feature type="active site" description="Nucleophile" evidence="9">
    <location>
        <position position="390"/>
    </location>
</feature>
<feature type="chain" id="PRO_5042279749" description="Cellulase" evidence="11">
    <location>
        <begin position="22"/>
        <end position="778"/>
    </location>
</feature>
<keyword evidence="4" id="KW-0378">Hydrolase</keyword>
<evidence type="ECO:0000256" key="2">
    <source>
        <dbReference type="ARBA" id="ARBA00007793"/>
    </source>
</evidence>
<evidence type="ECO:0000313" key="13">
    <source>
        <dbReference type="EMBL" id="GFH57548.1"/>
    </source>
</evidence>
<keyword evidence="11" id="KW-0732">Signal</keyword>
<keyword evidence="7" id="KW-0326">Glycosidase</keyword>
<dbReference type="InterPro" id="IPR036908">
    <property type="entry name" value="RlpA-like_sf"/>
</dbReference>
<evidence type="ECO:0000256" key="6">
    <source>
        <dbReference type="ARBA" id="ARBA00023277"/>
    </source>
</evidence>
<dbReference type="PANTHER" id="PTHR13361">
    <property type="entry name" value="WW DOMAIN-BINDING PROTEIN 11"/>
    <property type="match status" value="1"/>
</dbReference>
<feature type="region of interest" description="Disordered" evidence="10">
    <location>
        <begin position="348"/>
        <end position="376"/>
    </location>
</feature>
<protein>
    <recommendedName>
        <fullName evidence="3 9">Cellulase</fullName>
        <ecNumber evidence="3 9">3.2.1.4</ecNumber>
    </recommendedName>
</protein>
<reference evidence="13 14" key="1">
    <citation type="journal article" date="2021" name="Sci. Rep.">
        <title>The genome of the diatom Chaetoceros tenuissimus carries an ancient integrated fragment of an extant virus.</title>
        <authorList>
            <person name="Hongo Y."/>
            <person name="Kimura K."/>
            <person name="Takaki Y."/>
            <person name="Yoshida Y."/>
            <person name="Baba S."/>
            <person name="Kobayashi G."/>
            <person name="Nagasaki K."/>
            <person name="Hano T."/>
            <person name="Tomaru Y."/>
        </authorList>
    </citation>
    <scope>NUCLEOTIDE SEQUENCE [LARGE SCALE GENOMIC DNA]</scope>
    <source>
        <strain evidence="13 14">NIES-3715</strain>
    </source>
</reference>
<dbReference type="Proteomes" id="UP001054902">
    <property type="component" value="Unassembled WGS sequence"/>
</dbReference>
<name>A0AAD3D4D1_9STRA</name>
<dbReference type="EMBL" id="BLLK01000058">
    <property type="protein sequence ID" value="GFH57548.1"/>
    <property type="molecule type" value="Genomic_DNA"/>
</dbReference>
<accession>A0AAD3D4D1</accession>
<keyword evidence="8" id="KW-0624">Polysaccharide degradation</keyword>
<dbReference type="InterPro" id="IPR000334">
    <property type="entry name" value="Glyco_hydro_45"/>
</dbReference>
<feature type="compositionally biased region" description="Low complexity" evidence="10">
    <location>
        <begin position="602"/>
        <end position="672"/>
    </location>
</feature>
<evidence type="ECO:0000256" key="5">
    <source>
        <dbReference type="ARBA" id="ARBA00023001"/>
    </source>
</evidence>
<keyword evidence="5" id="KW-0136">Cellulose degradation</keyword>
<evidence type="ECO:0000256" key="3">
    <source>
        <dbReference type="ARBA" id="ARBA00012601"/>
    </source>
</evidence>
<comment type="catalytic activity">
    <reaction evidence="1 9">
        <text>Endohydrolysis of (1-&gt;4)-beta-D-glucosidic linkages in cellulose, lichenin and cereal beta-D-glucans.</text>
        <dbReference type="EC" id="3.2.1.4"/>
    </reaction>
</comment>
<sequence>MILLSLLSFVITIGLPGYAEGHGHLVTPRSRNWLATPGQDGRWTNSQPGVPSAESCPHCLNKKGATELCGIGNGGNYDDWLDSAGVPMQWNSQATLQLGVPFEVQAFLDTNHAGHMELGLCKYSEATQACLDDHRAHFVRDNDGYGIPVDNSYPDRAYFYPTGTKLFNFEFVLPDTPKYRELIGSQVLMQFHYVTANSCHPEGYKDNNFLKNNNWLRSGGGLSDCVLPYEPTGARTTTSPEQFWNCAEITVEASFPTISPSPTLAPVTQSPTTPVPTDNPTTPVPTEEPTTPVPTPVVTPSPTSSTPQFYCNWSGCDGVVQGGEWCNESEDRCVNGCGGGTWCSGTGNTNSPTKPPVASPTNPPVASPTQPPVTLPPTTGGVATTTRYWDCSGGACGCAYLANGNPTHCNSNAMFDAPTNNPYGAKFYGTAAVSQILFDDANRNNLWLGPGCGKCWKVTGQANIPGTDESTISTLVLKGTNVCPGSGNPTWCGGDKVHFDISAPGFDFTAASQSNVCSAPEFGACEFWPNQDCSCDAFSDPILKSGCENFKSLSWNNPTVTYEEVTCPFELDRLNCWEENGNQYPFGIPDTCASNLYSGPTASPVTSAPTTGTSAPTATTSAPTIATSAPTAATSAPTTGTSAPTASITKGPTMAPTKTPTAAPSKSPTKSPTLPPSPAPTKSPTLPPTPAPTPAPVGGTKCCFDLQSKSCRTDWCGLAASNCGNCGHTVEWMVPDTSCRAMYSDCGSSASPGCCGSATCKQNGGSCPFNGSYCQCLP</sequence>
<evidence type="ECO:0000256" key="7">
    <source>
        <dbReference type="ARBA" id="ARBA00023295"/>
    </source>
</evidence>
<evidence type="ECO:0000256" key="1">
    <source>
        <dbReference type="ARBA" id="ARBA00000966"/>
    </source>
</evidence>
<dbReference type="SMART" id="SM00837">
    <property type="entry name" value="DPBB_1"/>
    <property type="match status" value="1"/>
</dbReference>
<dbReference type="PROSITE" id="PS01140">
    <property type="entry name" value="GLYCOSYL_HYDROL_F45"/>
    <property type="match status" value="1"/>
</dbReference>
<dbReference type="GO" id="GO:0008810">
    <property type="term" value="F:cellulase activity"/>
    <property type="evidence" value="ECO:0007669"/>
    <property type="project" value="UniProtKB-EC"/>
</dbReference>
<evidence type="ECO:0000259" key="12">
    <source>
        <dbReference type="PROSITE" id="PS50842"/>
    </source>
</evidence>
<feature type="signal peptide" evidence="11">
    <location>
        <begin position="1"/>
        <end position="21"/>
    </location>
</feature>
<feature type="region of interest" description="Disordered" evidence="10">
    <location>
        <begin position="602"/>
        <end position="693"/>
    </location>
</feature>
<feature type="domain" description="Expansin-like EG45" evidence="12">
    <location>
        <begin position="393"/>
        <end position="572"/>
    </location>
</feature>
<evidence type="ECO:0000256" key="11">
    <source>
        <dbReference type="SAM" id="SignalP"/>
    </source>
</evidence>
<keyword evidence="6" id="KW-0119">Carbohydrate metabolism</keyword>
<dbReference type="GO" id="GO:0030245">
    <property type="term" value="P:cellulose catabolic process"/>
    <property type="evidence" value="ECO:0007669"/>
    <property type="project" value="UniProtKB-KW"/>
</dbReference>
<dbReference type="PRINTS" id="PR01217">
    <property type="entry name" value="PRICHEXTENSN"/>
</dbReference>
<dbReference type="AlphaFoldDB" id="A0AAD3D4D1"/>
<dbReference type="GO" id="GO:0005681">
    <property type="term" value="C:spliceosomal complex"/>
    <property type="evidence" value="ECO:0007669"/>
    <property type="project" value="TreeGrafter"/>
</dbReference>